<evidence type="ECO:0000313" key="6">
    <source>
        <dbReference type="Proteomes" id="UP001208692"/>
    </source>
</evidence>
<organism evidence="3 5">
    <name type="scientific">Capnocytophaga catalasegens</name>
    <dbReference type="NCBI Taxonomy" id="1004260"/>
    <lineage>
        <taxon>Bacteria</taxon>
        <taxon>Pseudomonadati</taxon>
        <taxon>Bacteroidota</taxon>
        <taxon>Flavobacteriia</taxon>
        <taxon>Flavobacteriales</taxon>
        <taxon>Flavobacteriaceae</taxon>
        <taxon>Capnocytophaga</taxon>
    </lineage>
</organism>
<comment type="caution">
    <text evidence="3">The sequence shown here is derived from an EMBL/GenBank/DDBJ whole genome shotgun (WGS) entry which is preliminary data.</text>
</comment>
<protein>
    <submittedName>
        <fullName evidence="3">Biotin--[acetyl-CoA-carboxylase] ligase</fullName>
    </submittedName>
</protein>
<dbReference type="Gene3D" id="3.30.930.10">
    <property type="entry name" value="Bira Bifunctional Protein, Domain 2"/>
    <property type="match status" value="1"/>
</dbReference>
<dbReference type="Proteomes" id="UP001207736">
    <property type="component" value="Unassembled WGS sequence"/>
</dbReference>
<dbReference type="EMBL" id="BQKB01000050">
    <property type="protein sequence ID" value="GJM53821.1"/>
    <property type="molecule type" value="Genomic_DNA"/>
</dbReference>
<dbReference type="NCBIfam" id="TIGR00121">
    <property type="entry name" value="birA_ligase"/>
    <property type="match status" value="1"/>
</dbReference>
<name>A0AAV5AUV0_9FLAO</name>
<sequence length="243" mass="28351">MKIIKLNAINSTNTYLKEILKKENVQDNTVVWTQNQTEGRGQQDAKWVSEPYKNLTFSILKRFDDFLSEHHFVLNMVVALSIFRCLKKLHIPDLSLKWANDILSGNKKICGILIENSINNQYITTSVIGVGLNVNQLNFNELTKATSLQKITGIHYNLEEIIHLVLKELQVAFQKLYETTPTEIYNHYHKYLYRKDKPSTFQDIYGMRFMGFIRGVTAQGELCIELEDQVLRTFRLKEVQLLY</sequence>
<dbReference type="InterPro" id="IPR045864">
    <property type="entry name" value="aa-tRNA-synth_II/BPL/LPL"/>
</dbReference>
<proteinExistence type="predicted"/>
<dbReference type="GO" id="GO:0004077">
    <property type="term" value="F:biotin--[biotin carboxyl-carrier protein] ligase activity"/>
    <property type="evidence" value="ECO:0007669"/>
    <property type="project" value="InterPro"/>
</dbReference>
<dbReference type="InterPro" id="IPR004143">
    <property type="entry name" value="BPL_LPL_catalytic"/>
</dbReference>
<evidence type="ECO:0000256" key="1">
    <source>
        <dbReference type="ARBA" id="ARBA00022598"/>
    </source>
</evidence>
<evidence type="ECO:0000313" key="5">
    <source>
        <dbReference type="Proteomes" id="UP001207736"/>
    </source>
</evidence>
<evidence type="ECO:0000259" key="2">
    <source>
        <dbReference type="PROSITE" id="PS51733"/>
    </source>
</evidence>
<dbReference type="PANTHER" id="PTHR12835:SF5">
    <property type="entry name" value="BIOTIN--PROTEIN LIGASE"/>
    <property type="match status" value="1"/>
</dbReference>
<feature type="domain" description="BPL/LPL catalytic" evidence="2">
    <location>
        <begin position="1"/>
        <end position="177"/>
    </location>
</feature>
<accession>A0AAV5AUV0</accession>
<dbReference type="PANTHER" id="PTHR12835">
    <property type="entry name" value="BIOTIN PROTEIN LIGASE"/>
    <property type="match status" value="1"/>
</dbReference>
<dbReference type="RefSeq" id="WP_264847635.1">
    <property type="nucleotide sequence ID" value="NZ_BPMA01000065.1"/>
</dbReference>
<dbReference type="GO" id="GO:0005737">
    <property type="term" value="C:cytoplasm"/>
    <property type="evidence" value="ECO:0007669"/>
    <property type="project" value="TreeGrafter"/>
</dbReference>
<dbReference type="AlphaFoldDB" id="A0AAV5AUV0"/>
<keyword evidence="6" id="KW-1185">Reference proteome</keyword>
<dbReference type="CDD" id="cd16442">
    <property type="entry name" value="BPL"/>
    <property type="match status" value="1"/>
</dbReference>
<gene>
    <name evidence="3" type="primary">birA</name>
    <name evidence="3" type="ORF">RCZ15_12770</name>
    <name evidence="4" type="ORF">RCZ16_21370</name>
</gene>
<dbReference type="InterPro" id="IPR004408">
    <property type="entry name" value="Biotin_CoA_COase_ligase"/>
</dbReference>
<reference evidence="3 6" key="1">
    <citation type="submission" date="2021-11" db="EMBL/GenBank/DDBJ databases">
        <title>Draft genome sequence of Capnocytophaga sp. strain KC07075 isolated from cat oral cavity.</title>
        <authorList>
            <person name="Suzuki M."/>
            <person name="Imaoka K."/>
            <person name="Kimura M."/>
            <person name="Morikawa S."/>
            <person name="Maeda K."/>
        </authorList>
    </citation>
    <scope>NUCLEOTIDE SEQUENCE</scope>
    <source>
        <strain evidence="3">KC07075</strain>
        <strain evidence="4 6">KC07079</strain>
    </source>
</reference>
<dbReference type="EMBL" id="BQKA01000024">
    <property type="protein sequence ID" value="GJM50304.1"/>
    <property type="molecule type" value="Genomic_DNA"/>
</dbReference>
<evidence type="ECO:0000313" key="4">
    <source>
        <dbReference type="EMBL" id="GJM53821.1"/>
    </source>
</evidence>
<dbReference type="Proteomes" id="UP001208692">
    <property type="component" value="Unassembled WGS sequence"/>
</dbReference>
<dbReference type="SUPFAM" id="SSF55681">
    <property type="entry name" value="Class II aaRS and biotin synthetases"/>
    <property type="match status" value="1"/>
</dbReference>
<evidence type="ECO:0000313" key="3">
    <source>
        <dbReference type="EMBL" id="GJM50304.1"/>
    </source>
</evidence>
<dbReference type="PROSITE" id="PS51733">
    <property type="entry name" value="BPL_LPL_CATALYTIC"/>
    <property type="match status" value="1"/>
</dbReference>
<dbReference type="Pfam" id="PF03099">
    <property type="entry name" value="BPL_LplA_LipB"/>
    <property type="match status" value="1"/>
</dbReference>
<keyword evidence="1 3" id="KW-0436">Ligase</keyword>